<evidence type="ECO:0000256" key="1">
    <source>
        <dbReference type="RuleBase" id="RU365066"/>
    </source>
</evidence>
<feature type="transmembrane region" description="Helical" evidence="1">
    <location>
        <begin position="295"/>
        <end position="311"/>
    </location>
</feature>
<dbReference type="GO" id="GO:0005789">
    <property type="term" value="C:endoplasmic reticulum membrane"/>
    <property type="evidence" value="ECO:0007669"/>
    <property type="project" value="TreeGrafter"/>
</dbReference>
<dbReference type="Pfam" id="PF04080">
    <property type="entry name" value="Per1"/>
    <property type="match status" value="1"/>
</dbReference>
<dbReference type="GO" id="GO:0000139">
    <property type="term" value="C:Golgi membrane"/>
    <property type="evidence" value="ECO:0007669"/>
    <property type="project" value="UniProtKB-SubCell"/>
</dbReference>
<feature type="transmembrane region" description="Helical" evidence="1">
    <location>
        <begin position="323"/>
        <end position="341"/>
    </location>
</feature>
<keyword evidence="1" id="KW-0333">Golgi apparatus</keyword>
<keyword evidence="1" id="KW-1133">Transmembrane helix</keyword>
<accession>A0AAW1HM39</accession>
<dbReference type="GO" id="GO:0016788">
    <property type="term" value="F:hydrolase activity, acting on ester bonds"/>
    <property type="evidence" value="ECO:0007669"/>
    <property type="project" value="TreeGrafter"/>
</dbReference>
<keyword evidence="1" id="KW-0812">Transmembrane</keyword>
<comment type="function">
    <text evidence="1">Involved in the lipid remodeling steps of GPI-anchor maturation.</text>
</comment>
<evidence type="ECO:0000313" key="2">
    <source>
        <dbReference type="EMBL" id="KAK9676834.1"/>
    </source>
</evidence>
<comment type="caution">
    <text evidence="2">The sequence shown here is derived from an EMBL/GenBank/DDBJ whole genome shotgun (WGS) entry which is preliminary data.</text>
</comment>
<dbReference type="PANTHER" id="PTHR13148">
    <property type="entry name" value="PER1-RELATED"/>
    <property type="match status" value="1"/>
</dbReference>
<reference evidence="2" key="1">
    <citation type="submission" date="2024-03" db="EMBL/GenBank/DDBJ databases">
        <title>WGS assembly of Saponaria officinalis var. Norfolk2.</title>
        <authorList>
            <person name="Jenkins J."/>
            <person name="Shu S."/>
            <person name="Grimwood J."/>
            <person name="Barry K."/>
            <person name="Goodstein D."/>
            <person name="Schmutz J."/>
            <person name="Leebens-Mack J."/>
            <person name="Osbourn A."/>
        </authorList>
    </citation>
    <scope>NUCLEOTIDE SEQUENCE [LARGE SCALE GENOMIC DNA]</scope>
    <source>
        <strain evidence="2">JIC</strain>
    </source>
</reference>
<organism evidence="2 3">
    <name type="scientific">Saponaria officinalis</name>
    <name type="common">Common soapwort</name>
    <name type="synonym">Lychnis saponaria</name>
    <dbReference type="NCBI Taxonomy" id="3572"/>
    <lineage>
        <taxon>Eukaryota</taxon>
        <taxon>Viridiplantae</taxon>
        <taxon>Streptophyta</taxon>
        <taxon>Embryophyta</taxon>
        <taxon>Tracheophyta</taxon>
        <taxon>Spermatophyta</taxon>
        <taxon>Magnoliopsida</taxon>
        <taxon>eudicotyledons</taxon>
        <taxon>Gunneridae</taxon>
        <taxon>Pentapetalae</taxon>
        <taxon>Caryophyllales</taxon>
        <taxon>Caryophyllaceae</taxon>
        <taxon>Caryophylleae</taxon>
        <taxon>Saponaria</taxon>
    </lineage>
</organism>
<dbReference type="PANTHER" id="PTHR13148:SF20">
    <property type="entry name" value="POST-GPI ATTACHMENT TO PROTEINS FACTOR 3"/>
    <property type="match status" value="1"/>
</dbReference>
<name>A0AAW1HM39_SAPOF</name>
<dbReference type="AlphaFoldDB" id="A0AAW1HM39"/>
<proteinExistence type="inferred from homology"/>
<evidence type="ECO:0000313" key="3">
    <source>
        <dbReference type="Proteomes" id="UP001443914"/>
    </source>
</evidence>
<sequence>MVAGVDDISGDGWNKCGFVLRFVTNSTVLTLLLLHSIAANYSTELSMIMLTCVEKCKKTGCIQDQCFNSCNVSLSAEAPWYFQEPLYLRWKEWDCRDECRYHCMVLREAEREKLDDQPVKYHGKWPFRRVFGIQEPVSVAVSMLNLALIFHGWLSFFILLHYKLPLKTNGKTYYEYTGLWHVYTILSMNSWFWSTVFHSRYVELTERLYYSSTLAFLGFVLMLAIIRSLNITTEAARVMVAAPVIAFVTAHILFLNVVQFDYEWNLGVVAVLATTQLIFWIIYGIRSRQPSRWKLWFTLLGSALAMLLEIIDFPPYKGFIDSHALWQATSITITYIWWSFIKDDAEYTTAIQTKKAK</sequence>
<keyword evidence="1" id="KW-0337">GPI-anchor biosynthesis</keyword>
<keyword evidence="1" id="KW-0472">Membrane</keyword>
<feature type="transmembrane region" description="Helical" evidence="1">
    <location>
        <begin position="208"/>
        <end position="226"/>
    </location>
</feature>
<keyword evidence="3" id="KW-1185">Reference proteome</keyword>
<comment type="subcellular location">
    <subcellularLocation>
        <location evidence="1">Golgi apparatus membrane</location>
        <topology evidence="1">Multi-pass membrane protein</topology>
    </subcellularLocation>
</comment>
<feature type="transmembrane region" description="Helical" evidence="1">
    <location>
        <begin position="264"/>
        <end position="283"/>
    </location>
</feature>
<comment type="similarity">
    <text evidence="1">Belongs to the PGAP3 family.</text>
</comment>
<feature type="transmembrane region" description="Helical" evidence="1">
    <location>
        <begin position="137"/>
        <end position="161"/>
    </location>
</feature>
<protein>
    <recommendedName>
        <fullName evidence="1">Post-GPI attachment to proteins factor 3</fullName>
    </recommendedName>
</protein>
<feature type="transmembrane region" description="Helical" evidence="1">
    <location>
        <begin position="238"/>
        <end position="258"/>
    </location>
</feature>
<dbReference type="Proteomes" id="UP001443914">
    <property type="component" value="Unassembled WGS sequence"/>
</dbReference>
<dbReference type="InterPro" id="IPR007217">
    <property type="entry name" value="Per1-like"/>
</dbReference>
<dbReference type="EMBL" id="JBDFQZ010000011">
    <property type="protein sequence ID" value="KAK9676834.1"/>
    <property type="molecule type" value="Genomic_DNA"/>
</dbReference>
<feature type="transmembrane region" description="Helical" evidence="1">
    <location>
        <begin position="173"/>
        <end position="193"/>
    </location>
</feature>
<dbReference type="GO" id="GO:0006506">
    <property type="term" value="P:GPI anchor biosynthetic process"/>
    <property type="evidence" value="ECO:0007669"/>
    <property type="project" value="UniProtKB-KW"/>
</dbReference>
<gene>
    <name evidence="2" type="ORF">RND81_11G104600</name>
</gene>